<dbReference type="Gene3D" id="3.30.300.30">
    <property type="match status" value="1"/>
</dbReference>
<dbReference type="InterPro" id="IPR036736">
    <property type="entry name" value="ACP-like_sf"/>
</dbReference>
<dbReference type="PANTHER" id="PTHR45527">
    <property type="entry name" value="NONRIBOSOMAL PEPTIDE SYNTHETASE"/>
    <property type="match status" value="1"/>
</dbReference>
<evidence type="ECO:0000313" key="4">
    <source>
        <dbReference type="Proteomes" id="UP000034838"/>
    </source>
</evidence>
<dbReference type="RefSeq" id="WP_046428627.1">
    <property type="nucleotide sequence ID" value="NZ_LBDA02000129.1"/>
</dbReference>
<dbReference type="InterPro" id="IPR045851">
    <property type="entry name" value="AMP-bd_C_sf"/>
</dbReference>
<protein>
    <recommendedName>
        <fullName evidence="2">Carrier domain-containing protein</fullName>
    </recommendedName>
</protein>
<dbReference type="Proteomes" id="UP000034838">
    <property type="component" value="Unassembled WGS sequence"/>
</dbReference>
<evidence type="ECO:0000256" key="1">
    <source>
        <dbReference type="SAM" id="MobiDB-lite"/>
    </source>
</evidence>
<dbReference type="GO" id="GO:0043041">
    <property type="term" value="P:amino acid activation for nonribosomal peptide biosynthetic process"/>
    <property type="evidence" value="ECO:0007669"/>
    <property type="project" value="TreeGrafter"/>
</dbReference>
<dbReference type="GO" id="GO:0044550">
    <property type="term" value="P:secondary metabolite biosynthetic process"/>
    <property type="evidence" value="ECO:0007669"/>
    <property type="project" value="TreeGrafter"/>
</dbReference>
<dbReference type="SUPFAM" id="SSF56801">
    <property type="entry name" value="Acetyl-CoA synthetase-like"/>
    <property type="match status" value="1"/>
</dbReference>
<dbReference type="GO" id="GO:0005737">
    <property type="term" value="C:cytoplasm"/>
    <property type="evidence" value="ECO:0007669"/>
    <property type="project" value="TreeGrafter"/>
</dbReference>
<dbReference type="InterPro" id="IPR009081">
    <property type="entry name" value="PP-bd_ACP"/>
</dbReference>
<gene>
    <name evidence="3" type="ORF">VT52_034065</name>
</gene>
<dbReference type="Gene3D" id="1.10.1200.10">
    <property type="entry name" value="ACP-like"/>
    <property type="match status" value="1"/>
</dbReference>
<feature type="domain" description="Carrier" evidence="2">
    <location>
        <begin position="40"/>
        <end position="115"/>
    </location>
</feature>
<name>A0A1J4PT42_9ACTN</name>
<comment type="caution">
    <text evidence="3">The sequence shown here is derived from an EMBL/GenBank/DDBJ whole genome shotgun (WGS) entry which is preliminary data.</text>
</comment>
<dbReference type="EMBL" id="LBDA02000129">
    <property type="protein sequence ID" value="OIK23143.1"/>
    <property type="molecule type" value="Genomic_DNA"/>
</dbReference>
<organism evidence="3 4">
    <name type="scientific">Streptomyces malaysiense</name>
    <dbReference type="NCBI Taxonomy" id="1428626"/>
    <lineage>
        <taxon>Bacteria</taxon>
        <taxon>Bacillati</taxon>
        <taxon>Actinomycetota</taxon>
        <taxon>Actinomycetes</taxon>
        <taxon>Kitasatosporales</taxon>
        <taxon>Streptomycetaceae</taxon>
        <taxon>Streptomyces</taxon>
    </lineage>
</organism>
<dbReference type="AlphaFoldDB" id="A0A1J4PT42"/>
<dbReference type="SUPFAM" id="SSF47336">
    <property type="entry name" value="ACP-like"/>
    <property type="match status" value="1"/>
</dbReference>
<dbReference type="GO" id="GO:0031177">
    <property type="term" value="F:phosphopantetheine binding"/>
    <property type="evidence" value="ECO:0007669"/>
    <property type="project" value="TreeGrafter"/>
</dbReference>
<feature type="region of interest" description="Disordered" evidence="1">
    <location>
        <begin position="22"/>
        <end position="42"/>
    </location>
</feature>
<sequence>MPPALVTVWDALPLTANGKADRAALARHEGEPDTEEGDVRSATGEERALLSVWKDFFGTPSLSVLDNFFEPGKDTLRAVRLMAVVRKELGVSLPVSTLFSAPAVRALAARVPKSRVPA</sequence>
<dbReference type="Pfam" id="PF00550">
    <property type="entry name" value="PP-binding"/>
    <property type="match status" value="1"/>
</dbReference>
<evidence type="ECO:0000259" key="2">
    <source>
        <dbReference type="PROSITE" id="PS50075"/>
    </source>
</evidence>
<proteinExistence type="predicted"/>
<keyword evidence="4" id="KW-1185">Reference proteome</keyword>
<reference evidence="3" key="1">
    <citation type="submission" date="2016-10" db="EMBL/GenBank/DDBJ databases">
        <title>Genome sequence of Streptomyces malaysiense MUSC 136.</title>
        <authorList>
            <person name="Lee L.-H."/>
            <person name="Ser H.-L."/>
        </authorList>
    </citation>
    <scope>NUCLEOTIDE SEQUENCE [LARGE SCALE GENOMIC DNA]</scope>
    <source>
        <strain evidence="3">MUSC 136</strain>
    </source>
</reference>
<accession>A0A1J4PT42</accession>
<evidence type="ECO:0000313" key="3">
    <source>
        <dbReference type="EMBL" id="OIK23143.1"/>
    </source>
</evidence>
<dbReference type="PROSITE" id="PS50075">
    <property type="entry name" value="CARRIER"/>
    <property type="match status" value="1"/>
</dbReference>
<dbReference type="OrthoDB" id="2472181at2"/>
<dbReference type="PANTHER" id="PTHR45527:SF1">
    <property type="entry name" value="FATTY ACID SYNTHASE"/>
    <property type="match status" value="1"/>
</dbReference>